<evidence type="ECO:0000256" key="1">
    <source>
        <dbReference type="SAM" id="MobiDB-lite"/>
    </source>
</evidence>
<protein>
    <submittedName>
        <fullName evidence="2">Uncharacterized protein</fullName>
    </submittedName>
</protein>
<organism evidence="2 3">
    <name type="scientific">Hemibagrus wyckioides</name>
    <dbReference type="NCBI Taxonomy" id="337641"/>
    <lineage>
        <taxon>Eukaryota</taxon>
        <taxon>Metazoa</taxon>
        <taxon>Chordata</taxon>
        <taxon>Craniata</taxon>
        <taxon>Vertebrata</taxon>
        <taxon>Euteleostomi</taxon>
        <taxon>Actinopterygii</taxon>
        <taxon>Neopterygii</taxon>
        <taxon>Teleostei</taxon>
        <taxon>Ostariophysi</taxon>
        <taxon>Siluriformes</taxon>
        <taxon>Bagridae</taxon>
        <taxon>Hemibagrus</taxon>
    </lineage>
</organism>
<feature type="region of interest" description="Disordered" evidence="1">
    <location>
        <begin position="28"/>
        <end position="77"/>
    </location>
</feature>
<feature type="compositionally biased region" description="Polar residues" evidence="1">
    <location>
        <begin position="54"/>
        <end position="67"/>
    </location>
</feature>
<keyword evidence="3" id="KW-1185">Reference proteome</keyword>
<evidence type="ECO:0000313" key="3">
    <source>
        <dbReference type="Proteomes" id="UP000824219"/>
    </source>
</evidence>
<accession>A0A9D3NMG4</accession>
<comment type="caution">
    <text evidence="2">The sequence shown here is derived from an EMBL/GenBank/DDBJ whole genome shotgun (WGS) entry which is preliminary data.</text>
</comment>
<evidence type="ECO:0000313" key="2">
    <source>
        <dbReference type="EMBL" id="KAG7324599.1"/>
    </source>
</evidence>
<proteinExistence type="predicted"/>
<gene>
    <name evidence="2" type="ORF">KOW79_012615</name>
</gene>
<reference evidence="2 3" key="1">
    <citation type="submission" date="2021-06" db="EMBL/GenBank/DDBJ databases">
        <title>Chromosome-level genome assembly of the red-tail catfish (Hemibagrus wyckioides).</title>
        <authorList>
            <person name="Shao F."/>
        </authorList>
    </citation>
    <scope>NUCLEOTIDE SEQUENCE [LARGE SCALE GENOMIC DNA]</scope>
    <source>
        <strain evidence="2">EC202008001</strain>
        <tissue evidence="2">Blood</tissue>
    </source>
</reference>
<dbReference type="AlphaFoldDB" id="A0A9D3NMG4"/>
<dbReference type="EMBL" id="JAHKSW010000014">
    <property type="protein sequence ID" value="KAG7324599.1"/>
    <property type="molecule type" value="Genomic_DNA"/>
</dbReference>
<sequence length="77" mass="8233">MSKRPHIPHRPGGTSETVIDVGGTMSLITPANEPKPVVEDDDVPQDDALHFVENNPTTPRITGQPSKSRQDHAPGAS</sequence>
<name>A0A9D3NMG4_9TELE</name>
<dbReference type="Proteomes" id="UP000824219">
    <property type="component" value="Linkage Group LG14"/>
</dbReference>
<feature type="compositionally biased region" description="Basic and acidic residues" evidence="1">
    <location>
        <begin position="68"/>
        <end position="77"/>
    </location>
</feature>